<evidence type="ECO:0000256" key="7">
    <source>
        <dbReference type="PROSITE-ProRule" id="PRU01379"/>
    </source>
</evidence>
<keyword evidence="9" id="KW-0732">Signal</keyword>
<comment type="cofactor">
    <cofactor evidence="1">
        <name>Zn(2+)</name>
        <dbReference type="ChEBI" id="CHEBI:29105"/>
    </cofactor>
</comment>
<name>A0ABU2H6T2_9ACTN</name>
<dbReference type="RefSeq" id="WP_310911852.1">
    <property type="nucleotide sequence ID" value="NZ_JAVLVT010000003.1"/>
</dbReference>
<dbReference type="Pfam" id="PF00246">
    <property type="entry name" value="Peptidase_M14"/>
    <property type="match status" value="1"/>
</dbReference>
<gene>
    <name evidence="11" type="ORF">RIF23_08505</name>
</gene>
<evidence type="ECO:0000256" key="4">
    <source>
        <dbReference type="ARBA" id="ARBA00022801"/>
    </source>
</evidence>
<dbReference type="InterPro" id="IPR000834">
    <property type="entry name" value="Peptidase_M14"/>
</dbReference>
<accession>A0ABU2H6T2</accession>
<dbReference type="PANTHER" id="PTHR11705">
    <property type="entry name" value="PROTEASE FAMILY M14 CARBOXYPEPTIDASE A,B"/>
    <property type="match status" value="1"/>
</dbReference>
<dbReference type="SMART" id="SM00631">
    <property type="entry name" value="Zn_pept"/>
    <property type="match status" value="1"/>
</dbReference>
<feature type="domain" description="Peptidase M14" evidence="10">
    <location>
        <begin position="55"/>
        <end position="407"/>
    </location>
</feature>
<protein>
    <submittedName>
        <fullName evidence="11">M14 family metallopeptidase</fullName>
    </submittedName>
</protein>
<keyword evidence="6" id="KW-0482">Metalloprotease</keyword>
<evidence type="ECO:0000256" key="9">
    <source>
        <dbReference type="SAM" id="SignalP"/>
    </source>
</evidence>
<evidence type="ECO:0000313" key="11">
    <source>
        <dbReference type="EMBL" id="MDS1270334.1"/>
    </source>
</evidence>
<evidence type="ECO:0000256" key="1">
    <source>
        <dbReference type="ARBA" id="ARBA00001947"/>
    </source>
</evidence>
<keyword evidence="12" id="KW-1185">Reference proteome</keyword>
<evidence type="ECO:0000313" key="12">
    <source>
        <dbReference type="Proteomes" id="UP001250214"/>
    </source>
</evidence>
<dbReference type="Proteomes" id="UP001250214">
    <property type="component" value="Unassembled WGS sequence"/>
</dbReference>
<evidence type="ECO:0000256" key="3">
    <source>
        <dbReference type="ARBA" id="ARBA00022670"/>
    </source>
</evidence>
<proteinExistence type="inferred from homology"/>
<feature type="active site" description="Proton donor/acceptor" evidence="7">
    <location>
        <position position="376"/>
    </location>
</feature>
<feature type="chain" id="PRO_5045960709" evidence="9">
    <location>
        <begin position="33"/>
        <end position="407"/>
    </location>
</feature>
<evidence type="ECO:0000259" key="10">
    <source>
        <dbReference type="PROSITE" id="PS52035"/>
    </source>
</evidence>
<dbReference type="PROSITE" id="PS52035">
    <property type="entry name" value="PEPTIDASE_M14"/>
    <property type="match status" value="1"/>
</dbReference>
<reference evidence="12" key="1">
    <citation type="submission" date="2023-07" db="EMBL/GenBank/DDBJ databases">
        <title>Novel species in the genus Lipingzhangella isolated from Sambhar Salt Lake.</title>
        <authorList>
            <person name="Jiya N."/>
            <person name="Kajale S."/>
            <person name="Sharma A."/>
        </authorList>
    </citation>
    <scope>NUCLEOTIDE SEQUENCE [LARGE SCALE GENOMIC DNA]</scope>
    <source>
        <strain evidence="12">LS1_29</strain>
    </source>
</reference>
<evidence type="ECO:0000256" key="2">
    <source>
        <dbReference type="ARBA" id="ARBA00005988"/>
    </source>
</evidence>
<evidence type="ECO:0000256" key="6">
    <source>
        <dbReference type="ARBA" id="ARBA00023049"/>
    </source>
</evidence>
<keyword evidence="4" id="KW-0378">Hydrolase</keyword>
<feature type="region of interest" description="Disordered" evidence="8">
    <location>
        <begin position="37"/>
        <end position="56"/>
    </location>
</feature>
<dbReference type="PANTHER" id="PTHR11705:SF143">
    <property type="entry name" value="SLL0236 PROTEIN"/>
    <property type="match status" value="1"/>
</dbReference>
<evidence type="ECO:0000256" key="5">
    <source>
        <dbReference type="ARBA" id="ARBA00022833"/>
    </source>
</evidence>
<keyword evidence="3" id="KW-0645">Protease</keyword>
<dbReference type="Gene3D" id="3.40.630.10">
    <property type="entry name" value="Zn peptidases"/>
    <property type="match status" value="1"/>
</dbReference>
<keyword evidence="5" id="KW-0862">Zinc</keyword>
<dbReference type="InterPro" id="IPR006311">
    <property type="entry name" value="TAT_signal"/>
</dbReference>
<sequence>MPPPHPRRSRRASLLAALCSGALLAGATITHAAPAAAQPSDAECSPNTGGTGGPSWTDHAELERELDRLARQRSDVLDVAEIGTSNQGRELWSVTVGSGPRTMLVVSEIHGNEKSGTEAILSLLRSMSGNSPQARELRDQVTLVAVPKMNPDGSELDRRGNDRTWDDVVADFPHLEGAEPAWNYYDDELQGHDYAQAPGFDVNRDFHPDLDYTPQAADFPGESAEPGWYIQPEAQAVRDLYQSLDAEQGGVDAFVDLHHQGPCYLDEDGENWVNMSLSADFVPDPSTPEGADYAEYADDFNFDLSRQLNVAAYDALDTYGNSPFGSTTLYPQGLDLPGTALGAFSLNGSGVVLFEIRGQTQSWGARQRGQLVTTVERGLQGMINQLADGSVTDIDPERYHDIPETMR</sequence>
<dbReference type="PROSITE" id="PS51318">
    <property type="entry name" value="TAT"/>
    <property type="match status" value="1"/>
</dbReference>
<comment type="similarity">
    <text evidence="2 7">Belongs to the peptidase M14 family.</text>
</comment>
<dbReference type="EMBL" id="JAVLVT010000003">
    <property type="protein sequence ID" value="MDS1270334.1"/>
    <property type="molecule type" value="Genomic_DNA"/>
</dbReference>
<organism evidence="11 12">
    <name type="scientific">Lipingzhangella rawalii</name>
    <dbReference type="NCBI Taxonomy" id="2055835"/>
    <lineage>
        <taxon>Bacteria</taxon>
        <taxon>Bacillati</taxon>
        <taxon>Actinomycetota</taxon>
        <taxon>Actinomycetes</taxon>
        <taxon>Streptosporangiales</taxon>
        <taxon>Nocardiopsidaceae</taxon>
        <taxon>Lipingzhangella</taxon>
    </lineage>
</organism>
<dbReference type="SUPFAM" id="SSF53187">
    <property type="entry name" value="Zn-dependent exopeptidases"/>
    <property type="match status" value="1"/>
</dbReference>
<evidence type="ECO:0000256" key="8">
    <source>
        <dbReference type="SAM" id="MobiDB-lite"/>
    </source>
</evidence>
<feature type="signal peptide" evidence="9">
    <location>
        <begin position="1"/>
        <end position="32"/>
    </location>
</feature>
<comment type="caution">
    <text evidence="11">The sequence shown here is derived from an EMBL/GenBank/DDBJ whole genome shotgun (WGS) entry which is preliminary data.</text>
</comment>